<dbReference type="Proteomes" id="UP000571817">
    <property type="component" value="Unassembled WGS sequence"/>
</dbReference>
<dbReference type="AlphaFoldDB" id="A0A853DJP4"/>
<organism evidence="3 4">
    <name type="scientific">Allobranchiibius huperziae</name>
    <dbReference type="NCBI Taxonomy" id="1874116"/>
    <lineage>
        <taxon>Bacteria</taxon>
        <taxon>Bacillati</taxon>
        <taxon>Actinomycetota</taxon>
        <taxon>Actinomycetes</taxon>
        <taxon>Micrococcales</taxon>
        <taxon>Dermacoccaceae</taxon>
        <taxon>Allobranchiibius</taxon>
    </lineage>
</organism>
<feature type="domain" description="Isochorismatase-like" evidence="2">
    <location>
        <begin position="5"/>
        <end position="168"/>
    </location>
</feature>
<keyword evidence="4" id="KW-1185">Reference proteome</keyword>
<gene>
    <name evidence="3" type="ORF">HNR15_001944</name>
</gene>
<dbReference type="SUPFAM" id="SSF52499">
    <property type="entry name" value="Isochorismatase-like hydrolases"/>
    <property type="match status" value="1"/>
</dbReference>
<dbReference type="CDD" id="cd00431">
    <property type="entry name" value="cysteine_hydrolases"/>
    <property type="match status" value="1"/>
</dbReference>
<evidence type="ECO:0000313" key="3">
    <source>
        <dbReference type="EMBL" id="NYJ74981.1"/>
    </source>
</evidence>
<protein>
    <submittedName>
        <fullName evidence="3">Nicotinamidase-related amidase</fullName>
    </submittedName>
</protein>
<dbReference type="InterPro" id="IPR036380">
    <property type="entry name" value="Isochorismatase-like_sf"/>
</dbReference>
<keyword evidence="1" id="KW-0378">Hydrolase</keyword>
<dbReference type="InterPro" id="IPR000868">
    <property type="entry name" value="Isochorismatase-like_dom"/>
</dbReference>
<sequence>MPSDVLVVIDAQHVFADPGGPWASPMFAQTLPAIEAAVQEYADRVVFTRYVAPREPAGAWTAYFEQWPFALTGPDHPQYQLIPQFAGRPTVDATTFGKWGDPLRVALGDARSVQLCGVSTDCCVLSTALPMADAGLEVTIRADACAGSTQEAHENALAAMELYAPLITVLH</sequence>
<evidence type="ECO:0000256" key="1">
    <source>
        <dbReference type="ARBA" id="ARBA00022801"/>
    </source>
</evidence>
<dbReference type="GO" id="GO:0016787">
    <property type="term" value="F:hydrolase activity"/>
    <property type="evidence" value="ECO:0007669"/>
    <property type="project" value="UniProtKB-KW"/>
</dbReference>
<evidence type="ECO:0000259" key="2">
    <source>
        <dbReference type="Pfam" id="PF00857"/>
    </source>
</evidence>
<dbReference type="Pfam" id="PF00857">
    <property type="entry name" value="Isochorismatase"/>
    <property type="match status" value="1"/>
</dbReference>
<reference evidence="3 4" key="1">
    <citation type="submission" date="2020-07" db="EMBL/GenBank/DDBJ databases">
        <title>Sequencing the genomes of 1000 actinobacteria strains.</title>
        <authorList>
            <person name="Klenk H.-P."/>
        </authorList>
    </citation>
    <scope>NUCLEOTIDE SEQUENCE [LARGE SCALE GENOMIC DNA]</scope>
    <source>
        <strain evidence="3 4">DSM 29531</strain>
    </source>
</reference>
<proteinExistence type="predicted"/>
<accession>A0A853DJP4</accession>
<name>A0A853DJP4_9MICO</name>
<evidence type="ECO:0000313" key="4">
    <source>
        <dbReference type="Proteomes" id="UP000571817"/>
    </source>
</evidence>
<dbReference type="InterPro" id="IPR050272">
    <property type="entry name" value="Isochorismatase-like_hydrls"/>
</dbReference>
<dbReference type="EMBL" id="JACCFW010000001">
    <property type="protein sequence ID" value="NYJ74981.1"/>
    <property type="molecule type" value="Genomic_DNA"/>
</dbReference>
<comment type="caution">
    <text evidence="3">The sequence shown here is derived from an EMBL/GenBank/DDBJ whole genome shotgun (WGS) entry which is preliminary data.</text>
</comment>
<dbReference type="Gene3D" id="3.40.50.850">
    <property type="entry name" value="Isochorismatase-like"/>
    <property type="match status" value="1"/>
</dbReference>
<dbReference type="PANTHER" id="PTHR43540">
    <property type="entry name" value="PEROXYUREIDOACRYLATE/UREIDOACRYLATE AMIDOHYDROLASE-RELATED"/>
    <property type="match status" value="1"/>
</dbReference>